<dbReference type="SUPFAM" id="SSF48452">
    <property type="entry name" value="TPR-like"/>
    <property type="match status" value="1"/>
</dbReference>
<feature type="non-terminal residue" evidence="1">
    <location>
        <position position="239"/>
    </location>
</feature>
<accession>X0Y8S8</accession>
<proteinExistence type="predicted"/>
<name>X0Y8S8_9ZZZZ</name>
<evidence type="ECO:0008006" key="2">
    <source>
        <dbReference type="Google" id="ProtNLM"/>
    </source>
</evidence>
<protein>
    <recommendedName>
        <fullName evidence="2">MalT-like TPR region domain-containing protein</fullName>
    </recommendedName>
</protein>
<dbReference type="AlphaFoldDB" id="X0Y8S8"/>
<evidence type="ECO:0000313" key="1">
    <source>
        <dbReference type="EMBL" id="GAG45123.1"/>
    </source>
</evidence>
<feature type="non-terminal residue" evidence="1">
    <location>
        <position position="1"/>
    </location>
</feature>
<organism evidence="1">
    <name type="scientific">marine sediment metagenome</name>
    <dbReference type="NCBI Taxonomy" id="412755"/>
    <lineage>
        <taxon>unclassified sequences</taxon>
        <taxon>metagenomes</taxon>
        <taxon>ecological metagenomes</taxon>
    </lineage>
</organism>
<reference evidence="1" key="1">
    <citation type="journal article" date="2014" name="Front. Microbiol.">
        <title>High frequency of phylogenetically diverse reductive dehalogenase-homologous genes in deep subseafloor sedimentary metagenomes.</title>
        <authorList>
            <person name="Kawai M."/>
            <person name="Futagami T."/>
            <person name="Toyoda A."/>
            <person name="Takaki Y."/>
            <person name="Nishi S."/>
            <person name="Hori S."/>
            <person name="Arai W."/>
            <person name="Tsubouchi T."/>
            <person name="Morono Y."/>
            <person name="Uchiyama I."/>
            <person name="Ito T."/>
            <person name="Fujiyama A."/>
            <person name="Inagaki F."/>
            <person name="Takami H."/>
        </authorList>
    </citation>
    <scope>NUCLEOTIDE SEQUENCE</scope>
    <source>
        <strain evidence="1">Expedition CK06-06</strain>
    </source>
</reference>
<sequence>ISDLLVGENRPAKEERCLVLALDLAAQRDDDEDLFRARLFRFAQLARLGRWTDAEAMWQLLDPMGRDWPRNIYRPGMAEYRYARFRFWQGQLTEEHLAKAEQLARPGRDRPTVRRLHRLRGAWQLEQGRYAPAVDSLHEAVRMAREVGRTDAEAETQLAIAQFHLKQLPDPREAAEQLAQAKRPFHRGLAELWLAIGDHKQAKHHARKAYEWAWADGEPYVRRYELDKSRALLEQLGAQ</sequence>
<dbReference type="InterPro" id="IPR011990">
    <property type="entry name" value="TPR-like_helical_dom_sf"/>
</dbReference>
<gene>
    <name evidence="1" type="ORF">S01H1_74841</name>
</gene>
<dbReference type="Gene3D" id="1.25.40.10">
    <property type="entry name" value="Tetratricopeptide repeat domain"/>
    <property type="match status" value="1"/>
</dbReference>
<dbReference type="EMBL" id="BARS01050090">
    <property type="protein sequence ID" value="GAG45123.1"/>
    <property type="molecule type" value="Genomic_DNA"/>
</dbReference>
<comment type="caution">
    <text evidence="1">The sequence shown here is derived from an EMBL/GenBank/DDBJ whole genome shotgun (WGS) entry which is preliminary data.</text>
</comment>